<evidence type="ECO:0000313" key="3">
    <source>
        <dbReference type="Proteomes" id="UP000682877"/>
    </source>
</evidence>
<reference evidence="2" key="1">
    <citation type="submission" date="2021-01" db="EMBL/GenBank/DDBJ databases">
        <authorList>
            <person name="Bezrukov I."/>
        </authorList>
    </citation>
    <scope>NUCLEOTIDE SEQUENCE</scope>
</reference>
<keyword evidence="3" id="KW-1185">Reference proteome</keyword>
<gene>
    <name evidence="2" type="ORF">AARE701A_LOCUS8305</name>
</gene>
<name>A0A8S2A0P6_ARAAE</name>
<dbReference type="Proteomes" id="UP000682877">
    <property type="component" value="Chromosome 3"/>
</dbReference>
<dbReference type="EMBL" id="LR999453">
    <property type="protein sequence ID" value="CAE5975823.1"/>
    <property type="molecule type" value="Genomic_DNA"/>
</dbReference>
<sequence length="209" mass="23737">MVSQNKGLEMDQVILVCGKWIFENNKWSFIIDTNRGCRVLEANRETSYSQCIRMVMEDYGIENRGCDVVLSYKISKMLSQNLPDDTPPVIITNSRQFHSFLGQLKSDTIRLCVEVKKKVTIEAVGDDDDDDEETRFDYCDDSDGTDSDDENYSLYGIPPVVEEKQILPLKKKSSERSARARQATHDILGVLYKDFVGGIWPQSIANACC</sequence>
<feature type="region of interest" description="Disordered" evidence="1">
    <location>
        <begin position="126"/>
        <end position="150"/>
    </location>
</feature>
<organism evidence="2 3">
    <name type="scientific">Arabidopsis arenosa</name>
    <name type="common">Sand rock-cress</name>
    <name type="synonym">Cardaminopsis arenosa</name>
    <dbReference type="NCBI Taxonomy" id="38785"/>
    <lineage>
        <taxon>Eukaryota</taxon>
        <taxon>Viridiplantae</taxon>
        <taxon>Streptophyta</taxon>
        <taxon>Embryophyta</taxon>
        <taxon>Tracheophyta</taxon>
        <taxon>Spermatophyta</taxon>
        <taxon>Magnoliopsida</taxon>
        <taxon>eudicotyledons</taxon>
        <taxon>Gunneridae</taxon>
        <taxon>Pentapetalae</taxon>
        <taxon>rosids</taxon>
        <taxon>malvids</taxon>
        <taxon>Brassicales</taxon>
        <taxon>Brassicaceae</taxon>
        <taxon>Camelineae</taxon>
        <taxon>Arabidopsis</taxon>
    </lineage>
</organism>
<evidence type="ECO:0000313" key="2">
    <source>
        <dbReference type="EMBL" id="CAE5975823.1"/>
    </source>
</evidence>
<dbReference type="AlphaFoldDB" id="A0A8S2A0P6"/>
<protein>
    <submittedName>
        <fullName evidence="2">Uncharacterized protein</fullName>
    </submittedName>
</protein>
<accession>A0A8S2A0P6</accession>
<proteinExistence type="predicted"/>
<evidence type="ECO:0000256" key="1">
    <source>
        <dbReference type="SAM" id="MobiDB-lite"/>
    </source>
</evidence>